<protein>
    <recommendedName>
        <fullName evidence="4">4Fe-4S ferredoxin-type domain-containing protein</fullName>
    </recommendedName>
</protein>
<accession>A0A6L8Q6H6</accession>
<dbReference type="SUPFAM" id="SSF54862">
    <property type="entry name" value="4Fe-4S ferredoxins"/>
    <property type="match status" value="1"/>
</dbReference>
<name>A0A6L8Q6H6_9ACTN</name>
<evidence type="ECO:0000313" key="5">
    <source>
        <dbReference type="EMBL" id="MZG28909.1"/>
    </source>
</evidence>
<dbReference type="Pfam" id="PF00037">
    <property type="entry name" value="Fer4"/>
    <property type="match status" value="1"/>
</dbReference>
<dbReference type="PROSITE" id="PS51379">
    <property type="entry name" value="4FE4S_FER_2"/>
    <property type="match status" value="2"/>
</dbReference>
<dbReference type="InterPro" id="IPR017896">
    <property type="entry name" value="4Fe4S_Fe-S-bd"/>
</dbReference>
<dbReference type="InterPro" id="IPR017900">
    <property type="entry name" value="4Fe4S_Fe_S_CS"/>
</dbReference>
<dbReference type="Proteomes" id="UP000472380">
    <property type="component" value="Unassembled WGS sequence"/>
</dbReference>
<dbReference type="PROSITE" id="PS00198">
    <property type="entry name" value="4FE4S_FER_1"/>
    <property type="match status" value="1"/>
</dbReference>
<dbReference type="AlphaFoldDB" id="A0A6L8Q6H6"/>
<comment type="caution">
    <text evidence="5">The sequence shown here is derived from an EMBL/GenBank/DDBJ whole genome shotgun (WGS) entry which is preliminary data.</text>
</comment>
<gene>
    <name evidence="5" type="ORF">FM068_10015</name>
</gene>
<proteinExistence type="predicted"/>
<feature type="domain" description="4Fe-4S ferredoxin-type" evidence="4">
    <location>
        <begin position="94"/>
        <end position="121"/>
    </location>
</feature>
<keyword evidence="1" id="KW-0479">Metal-binding</keyword>
<sequence length="132" mass="14444">MAHHRRGGGINLHALLPRREPGVRPATLASAPKGDILRHGVNTIRGQPTTAATRSEGETVRQTYYVIESRLCCRCGACQKVCPHGALTTAATVPVIDQALCRHCGMCFRACRLGAVTRPYELYHLKKGRRLS</sequence>
<dbReference type="GO" id="GO:0051536">
    <property type="term" value="F:iron-sulfur cluster binding"/>
    <property type="evidence" value="ECO:0007669"/>
    <property type="project" value="UniProtKB-KW"/>
</dbReference>
<dbReference type="GO" id="GO:0046872">
    <property type="term" value="F:metal ion binding"/>
    <property type="evidence" value="ECO:0007669"/>
    <property type="project" value="UniProtKB-KW"/>
</dbReference>
<reference evidence="5 6" key="1">
    <citation type="submission" date="2019-07" db="EMBL/GenBank/DDBJ databases">
        <title>Draft genome sequence of Adlercreutzia equolifaciens IPLA 37004, a human intestinal strain that does not produces equol from daidzein.</title>
        <authorList>
            <person name="Vazquez L."/>
            <person name="Florez A.B."/>
            <person name="Mayo B."/>
        </authorList>
    </citation>
    <scope>NUCLEOTIDE SEQUENCE [LARGE SCALE GENOMIC DNA]</scope>
    <source>
        <strain evidence="5 6">IPLA 37004</strain>
    </source>
</reference>
<evidence type="ECO:0000256" key="2">
    <source>
        <dbReference type="ARBA" id="ARBA00023004"/>
    </source>
</evidence>
<evidence type="ECO:0000256" key="1">
    <source>
        <dbReference type="ARBA" id="ARBA00022723"/>
    </source>
</evidence>
<dbReference type="EMBL" id="VJNE01000026">
    <property type="protein sequence ID" value="MZG28909.1"/>
    <property type="molecule type" value="Genomic_DNA"/>
</dbReference>
<dbReference type="Pfam" id="PF12837">
    <property type="entry name" value="Fer4_6"/>
    <property type="match status" value="1"/>
</dbReference>
<dbReference type="Gene3D" id="3.30.70.20">
    <property type="match status" value="1"/>
</dbReference>
<keyword evidence="2" id="KW-0408">Iron</keyword>
<evidence type="ECO:0000313" key="6">
    <source>
        <dbReference type="Proteomes" id="UP000472380"/>
    </source>
</evidence>
<evidence type="ECO:0000259" key="4">
    <source>
        <dbReference type="PROSITE" id="PS51379"/>
    </source>
</evidence>
<keyword evidence="3" id="KW-0411">Iron-sulfur</keyword>
<evidence type="ECO:0000256" key="3">
    <source>
        <dbReference type="ARBA" id="ARBA00023014"/>
    </source>
</evidence>
<feature type="domain" description="4Fe-4S ferredoxin-type" evidence="4">
    <location>
        <begin position="63"/>
        <end position="92"/>
    </location>
</feature>
<organism evidence="5 6">
    <name type="scientific">Adlercreutzia equolifaciens</name>
    <dbReference type="NCBI Taxonomy" id="446660"/>
    <lineage>
        <taxon>Bacteria</taxon>
        <taxon>Bacillati</taxon>
        <taxon>Actinomycetota</taxon>
        <taxon>Coriobacteriia</taxon>
        <taxon>Eggerthellales</taxon>
        <taxon>Eggerthellaceae</taxon>
        <taxon>Adlercreutzia</taxon>
    </lineage>
</organism>